<gene>
    <name evidence="2" type="ORF">FE697_011475</name>
</gene>
<evidence type="ECO:0000313" key="3">
    <source>
        <dbReference type="Proteomes" id="UP000307768"/>
    </source>
</evidence>
<dbReference type="InterPro" id="IPR011042">
    <property type="entry name" value="6-blade_b-propeller_TolB-like"/>
</dbReference>
<accession>A0A5Q6RXF7</accession>
<organism evidence="2 3">
    <name type="scientific">Mumia zhuanghuii</name>
    <dbReference type="NCBI Taxonomy" id="2585211"/>
    <lineage>
        <taxon>Bacteria</taxon>
        <taxon>Bacillati</taxon>
        <taxon>Actinomycetota</taxon>
        <taxon>Actinomycetes</taxon>
        <taxon>Propionibacteriales</taxon>
        <taxon>Nocardioidaceae</taxon>
        <taxon>Mumia</taxon>
    </lineage>
</organism>
<keyword evidence="1" id="KW-1133">Transmembrane helix</keyword>
<proteinExistence type="predicted"/>
<feature type="transmembrane region" description="Helical" evidence="1">
    <location>
        <begin position="36"/>
        <end position="56"/>
    </location>
</feature>
<keyword evidence="1" id="KW-0812">Transmembrane</keyword>
<evidence type="ECO:0000256" key="1">
    <source>
        <dbReference type="SAM" id="Phobius"/>
    </source>
</evidence>
<dbReference type="Proteomes" id="UP000307768">
    <property type="component" value="Unassembled WGS sequence"/>
</dbReference>
<name>A0A5Q6RXF7_9ACTN</name>
<keyword evidence="1" id="KW-0472">Membrane</keyword>
<dbReference type="EMBL" id="VDFQ02000003">
    <property type="protein sequence ID" value="KAA1422775.1"/>
    <property type="molecule type" value="Genomic_DNA"/>
</dbReference>
<sequence length="418" mass="43746">MSGWWRSGLCQPDRVVHRSVSGDLESHRGNHTMRRAPVLVVGAAAAIGLALTISPAQAHGGHKPPPPPTPTTLAEGLLTPLSLAVGADGTSYVTQNFAGTLNRVPRRGGAPTELYASGGAEVGGVSVKGRTVYFAETGFTGDPATNGFTGIKSIDSRGKVRVLADTGKYEEKYNPNADVEYGARDISDECLAQVPTGPEFPPVKYTGDINPHPYATLPAAHGTVFVADAGANTIQRISARGKITTLALLPPIPATVTPEIAAQFGFPECVVGLTYWGDPVPTDLEWGPDGWIYVTLLPGGLEAPGSGAVYKVHPWTGKFKKVASGFTSSTNLAVDRKGNIYVSELFGGRIAVLKKGAKTPSTFVEALMPAAVELSPKGLYATTGALIGAPTGPEPPTDPPGGMVVKYPLPKWHGHHHR</sequence>
<comment type="caution">
    <text evidence="2">The sequence shown here is derived from an EMBL/GenBank/DDBJ whole genome shotgun (WGS) entry which is preliminary data.</text>
</comment>
<protein>
    <submittedName>
        <fullName evidence="2">ScyD/ScyE family protein</fullName>
    </submittedName>
</protein>
<dbReference type="InterPro" id="IPR048031">
    <property type="entry name" value="ScyD/ScyE-like"/>
</dbReference>
<dbReference type="SUPFAM" id="SSF63825">
    <property type="entry name" value="YWTD domain"/>
    <property type="match status" value="1"/>
</dbReference>
<dbReference type="Gene3D" id="2.120.10.30">
    <property type="entry name" value="TolB, C-terminal domain"/>
    <property type="match status" value="1"/>
</dbReference>
<evidence type="ECO:0000313" key="2">
    <source>
        <dbReference type="EMBL" id="KAA1422775.1"/>
    </source>
</evidence>
<dbReference type="NCBIfam" id="NF033206">
    <property type="entry name" value="ScyE_fam"/>
    <property type="match status" value="1"/>
</dbReference>
<dbReference type="OrthoDB" id="928769at2"/>
<dbReference type="AlphaFoldDB" id="A0A5Q6RXF7"/>
<reference evidence="2 3" key="1">
    <citation type="submission" date="2019-09" db="EMBL/GenBank/DDBJ databases">
        <title>Mumia zhuanghuii sp. nov. isolated from the intestinal contents of plateau pika (Ochotona curzoniae) in the Qinghai-Tibet plateau of China.</title>
        <authorList>
            <person name="Tian Z."/>
        </authorList>
    </citation>
    <scope>NUCLEOTIDE SEQUENCE [LARGE SCALE GENOMIC DNA]</scope>
    <source>
        <strain evidence="3">350</strain>
    </source>
</reference>